<proteinExistence type="predicted"/>
<sequence length="178" mass="20072">MHGADRRAPDCMPFEDKSELKVIADDFEEFKLFLNNSYNANEFYVRDIVGLATYVIDEFSLRRHIDFVPGIVNEMWDIMGESGKAVHKSILWIIEAIKTSYQKAVAFINGILKDGKRSQKHTIKAGVLQGSKLAPHLYNIYVADIPTHDQVQNDSGIADNLTNLPIPSSFQPKPDLHA</sequence>
<accession>A0A7R9K405</accession>
<reference evidence="1" key="1">
    <citation type="submission" date="2020-11" db="EMBL/GenBank/DDBJ databases">
        <authorList>
            <person name="Tran Van P."/>
        </authorList>
    </citation>
    <scope>NUCLEOTIDE SEQUENCE</scope>
</reference>
<protein>
    <submittedName>
        <fullName evidence="1">Uncharacterized protein</fullName>
    </submittedName>
</protein>
<name>A0A7R9K405_TIMGE</name>
<dbReference type="EMBL" id="OE843487">
    <property type="protein sequence ID" value="CAD7603255.1"/>
    <property type="molecule type" value="Genomic_DNA"/>
</dbReference>
<dbReference type="AlphaFoldDB" id="A0A7R9K405"/>
<evidence type="ECO:0000313" key="1">
    <source>
        <dbReference type="EMBL" id="CAD7603255.1"/>
    </source>
</evidence>
<gene>
    <name evidence="1" type="ORF">TGEB3V08_LOCUS8684</name>
</gene>
<organism evidence="1">
    <name type="scientific">Timema genevievae</name>
    <name type="common">Walking stick</name>
    <dbReference type="NCBI Taxonomy" id="629358"/>
    <lineage>
        <taxon>Eukaryota</taxon>
        <taxon>Metazoa</taxon>
        <taxon>Ecdysozoa</taxon>
        <taxon>Arthropoda</taxon>
        <taxon>Hexapoda</taxon>
        <taxon>Insecta</taxon>
        <taxon>Pterygota</taxon>
        <taxon>Neoptera</taxon>
        <taxon>Polyneoptera</taxon>
        <taxon>Phasmatodea</taxon>
        <taxon>Timematodea</taxon>
        <taxon>Timematoidea</taxon>
        <taxon>Timematidae</taxon>
        <taxon>Timema</taxon>
    </lineage>
</organism>